<dbReference type="GO" id="GO:0003700">
    <property type="term" value="F:DNA-binding transcription factor activity"/>
    <property type="evidence" value="ECO:0007669"/>
    <property type="project" value="InterPro"/>
</dbReference>
<dbReference type="SUPFAM" id="SSF53850">
    <property type="entry name" value="Periplasmic binding protein-like II"/>
    <property type="match status" value="1"/>
</dbReference>
<dbReference type="PANTHER" id="PTHR30126:SF39">
    <property type="entry name" value="HTH-TYPE TRANSCRIPTIONAL REGULATOR CYSL"/>
    <property type="match status" value="1"/>
</dbReference>
<reference evidence="6 7" key="1">
    <citation type="submission" date="2018-08" db="EMBL/GenBank/DDBJ databases">
        <title>A genome reference for cultivated species of the human gut microbiota.</title>
        <authorList>
            <person name="Zou Y."/>
            <person name="Xue W."/>
            <person name="Luo G."/>
        </authorList>
    </citation>
    <scope>NUCLEOTIDE SEQUENCE [LARGE SCALE GENOMIC DNA]</scope>
    <source>
        <strain evidence="6 7">AF16-31</strain>
    </source>
</reference>
<dbReference type="Pfam" id="PF00126">
    <property type="entry name" value="HTH_1"/>
    <property type="match status" value="1"/>
</dbReference>
<dbReference type="Pfam" id="PF03466">
    <property type="entry name" value="LysR_substrate"/>
    <property type="match status" value="1"/>
</dbReference>
<accession>A0A3R6AXU7</accession>
<dbReference type="SUPFAM" id="SSF46785">
    <property type="entry name" value="Winged helix' DNA-binding domain"/>
    <property type="match status" value="1"/>
</dbReference>
<keyword evidence="2" id="KW-0805">Transcription regulation</keyword>
<dbReference type="Proteomes" id="UP000285693">
    <property type="component" value="Unassembled WGS sequence"/>
</dbReference>
<dbReference type="RefSeq" id="WP_117824150.1">
    <property type="nucleotide sequence ID" value="NZ_JAAIOQ010000001.1"/>
</dbReference>
<keyword evidence="4" id="KW-0804">Transcription</keyword>
<evidence type="ECO:0000313" key="7">
    <source>
        <dbReference type="Proteomes" id="UP000285693"/>
    </source>
</evidence>
<sequence>MQDFRMDTFLTVCKYMNYTKAAKELNLTQPAVSQHIHFLEQTYGVELFAHNGKRMELTRAGEILKRSALTMKHDEFHMQEKMRHAAGDVQNYAFGATLSVAEFMITEDLERFILNHPESHIRVEVANTKELLMKLDAGELDFAIIEGEFPKDEYEYLLYSQEEYVAAGNKKIAERFRGASIKDLFTERIILREPGSGTREILENELKRRGLQVSDFANLTEIGNIGVIQKMLQAGLGVTFFYQATIKGKEELQVIRLNDFKLRHDIMFIYRKNSIFEKDYRQIYEEFRENGKMDKEGKFQK</sequence>
<name>A0A3R6AXU7_9FIRM</name>
<dbReference type="InterPro" id="IPR036390">
    <property type="entry name" value="WH_DNA-bd_sf"/>
</dbReference>
<comment type="similarity">
    <text evidence="1">Belongs to the LysR transcriptional regulatory family.</text>
</comment>
<evidence type="ECO:0000259" key="5">
    <source>
        <dbReference type="PROSITE" id="PS50931"/>
    </source>
</evidence>
<dbReference type="InterPro" id="IPR005119">
    <property type="entry name" value="LysR_subst-bd"/>
</dbReference>
<gene>
    <name evidence="6" type="ORF">DWW65_10730</name>
</gene>
<proteinExistence type="inferred from homology"/>
<organism evidence="6 7">
    <name type="scientific">Coprococcus comes</name>
    <dbReference type="NCBI Taxonomy" id="410072"/>
    <lineage>
        <taxon>Bacteria</taxon>
        <taxon>Bacillati</taxon>
        <taxon>Bacillota</taxon>
        <taxon>Clostridia</taxon>
        <taxon>Lachnospirales</taxon>
        <taxon>Lachnospiraceae</taxon>
        <taxon>Coprococcus</taxon>
    </lineage>
</organism>
<evidence type="ECO:0000256" key="4">
    <source>
        <dbReference type="ARBA" id="ARBA00023163"/>
    </source>
</evidence>
<dbReference type="AlphaFoldDB" id="A0A3R6AXU7"/>
<evidence type="ECO:0000313" key="6">
    <source>
        <dbReference type="EMBL" id="RGU44927.1"/>
    </source>
</evidence>
<evidence type="ECO:0000256" key="2">
    <source>
        <dbReference type="ARBA" id="ARBA00023015"/>
    </source>
</evidence>
<dbReference type="Gene3D" id="3.40.190.290">
    <property type="match status" value="1"/>
</dbReference>
<dbReference type="GO" id="GO:0000976">
    <property type="term" value="F:transcription cis-regulatory region binding"/>
    <property type="evidence" value="ECO:0007669"/>
    <property type="project" value="TreeGrafter"/>
</dbReference>
<comment type="caution">
    <text evidence="6">The sequence shown here is derived from an EMBL/GenBank/DDBJ whole genome shotgun (WGS) entry which is preliminary data.</text>
</comment>
<dbReference type="InterPro" id="IPR036388">
    <property type="entry name" value="WH-like_DNA-bd_sf"/>
</dbReference>
<dbReference type="EMBL" id="QRXY01000013">
    <property type="protein sequence ID" value="RGU44927.1"/>
    <property type="molecule type" value="Genomic_DNA"/>
</dbReference>
<dbReference type="PANTHER" id="PTHR30126">
    <property type="entry name" value="HTH-TYPE TRANSCRIPTIONAL REGULATOR"/>
    <property type="match status" value="1"/>
</dbReference>
<dbReference type="PROSITE" id="PS50931">
    <property type="entry name" value="HTH_LYSR"/>
    <property type="match status" value="1"/>
</dbReference>
<evidence type="ECO:0000256" key="1">
    <source>
        <dbReference type="ARBA" id="ARBA00009437"/>
    </source>
</evidence>
<dbReference type="PRINTS" id="PR00039">
    <property type="entry name" value="HTHLYSR"/>
</dbReference>
<keyword evidence="3" id="KW-0238">DNA-binding</keyword>
<dbReference type="Gene3D" id="1.10.10.10">
    <property type="entry name" value="Winged helix-like DNA-binding domain superfamily/Winged helix DNA-binding domain"/>
    <property type="match status" value="1"/>
</dbReference>
<dbReference type="InterPro" id="IPR000847">
    <property type="entry name" value="LysR_HTH_N"/>
</dbReference>
<feature type="domain" description="HTH lysR-type" evidence="5">
    <location>
        <begin position="1"/>
        <end position="58"/>
    </location>
</feature>
<evidence type="ECO:0000256" key="3">
    <source>
        <dbReference type="ARBA" id="ARBA00023125"/>
    </source>
</evidence>
<protein>
    <submittedName>
        <fullName evidence="6">LysR family transcriptional regulator</fullName>
    </submittedName>
</protein>